<feature type="domain" description="Asparagine synthetase" evidence="4">
    <location>
        <begin position="1"/>
        <end position="117"/>
    </location>
</feature>
<dbReference type="CDD" id="cd01991">
    <property type="entry name" value="Asn_synthase_B_C"/>
    <property type="match status" value="1"/>
</dbReference>
<evidence type="ECO:0000256" key="2">
    <source>
        <dbReference type="ARBA" id="ARBA00012737"/>
    </source>
</evidence>
<reference evidence="5 6" key="1">
    <citation type="journal article" date="2018" name="Aquat. Microb. Ecol.">
        <title>Gammaproteobacterial methanotrophs dominate.</title>
        <authorList>
            <person name="Rissanen A.J."/>
            <person name="Saarenheimo J."/>
            <person name="Tiirola M."/>
            <person name="Peura S."/>
            <person name="Aalto S.L."/>
            <person name="Karvinen A."/>
            <person name="Nykanen H."/>
        </authorList>
    </citation>
    <scope>NUCLEOTIDE SEQUENCE [LARGE SCALE GENOMIC DNA]</scope>
    <source>
        <strain evidence="5">AMbin10</strain>
    </source>
</reference>
<dbReference type="SUPFAM" id="SSF52402">
    <property type="entry name" value="Adenine nucleotide alpha hydrolases-like"/>
    <property type="match status" value="1"/>
</dbReference>
<comment type="pathway">
    <text evidence="1">Amino-acid biosynthesis; L-asparagine biosynthesis; L-asparagine from L-aspartate (L-Gln route): step 1/1.</text>
</comment>
<dbReference type="GO" id="GO:0005829">
    <property type="term" value="C:cytosol"/>
    <property type="evidence" value="ECO:0007669"/>
    <property type="project" value="TreeGrafter"/>
</dbReference>
<name>A0A2W4RXD9_9GAMM</name>
<organism evidence="5 6">
    <name type="scientific">Candidatus Methylumidiphilus alinenensis</name>
    <dbReference type="NCBI Taxonomy" id="2202197"/>
    <lineage>
        <taxon>Bacteria</taxon>
        <taxon>Pseudomonadati</taxon>
        <taxon>Pseudomonadota</taxon>
        <taxon>Gammaproteobacteria</taxon>
        <taxon>Methylococcales</taxon>
        <taxon>Candidatus Methylumidiphilus</taxon>
    </lineage>
</organism>
<evidence type="ECO:0000256" key="1">
    <source>
        <dbReference type="ARBA" id="ARBA00005187"/>
    </source>
</evidence>
<evidence type="ECO:0000256" key="3">
    <source>
        <dbReference type="ARBA" id="ARBA00048741"/>
    </source>
</evidence>
<feature type="non-terminal residue" evidence="5">
    <location>
        <position position="117"/>
    </location>
</feature>
<dbReference type="AlphaFoldDB" id="A0A2W4RXD9"/>
<dbReference type="InterPro" id="IPR014729">
    <property type="entry name" value="Rossmann-like_a/b/a_fold"/>
</dbReference>
<accession>A0A2W4RXD9</accession>
<dbReference type="EMBL" id="QJPH01000102">
    <property type="protein sequence ID" value="PZN85929.1"/>
    <property type="molecule type" value="Genomic_DNA"/>
</dbReference>
<dbReference type="Pfam" id="PF00733">
    <property type="entry name" value="Asn_synthase"/>
    <property type="match status" value="1"/>
</dbReference>
<dbReference type="PANTHER" id="PTHR43284">
    <property type="entry name" value="ASPARAGINE SYNTHETASE (GLUTAMINE-HYDROLYZING)"/>
    <property type="match status" value="1"/>
</dbReference>
<gene>
    <name evidence="5" type="ORF">DM484_01210</name>
</gene>
<evidence type="ECO:0000259" key="4">
    <source>
        <dbReference type="Pfam" id="PF00733"/>
    </source>
</evidence>
<dbReference type="InterPro" id="IPR051786">
    <property type="entry name" value="ASN_synthetase/amidase"/>
</dbReference>
<dbReference type="GO" id="GO:0004066">
    <property type="term" value="F:asparagine synthase (glutamine-hydrolyzing) activity"/>
    <property type="evidence" value="ECO:0007669"/>
    <property type="project" value="UniProtKB-EC"/>
</dbReference>
<dbReference type="Gene3D" id="3.40.50.620">
    <property type="entry name" value="HUPs"/>
    <property type="match status" value="1"/>
</dbReference>
<proteinExistence type="predicted"/>
<protein>
    <recommendedName>
        <fullName evidence="2">asparagine synthase (glutamine-hydrolyzing)</fullName>
        <ecNumber evidence="2">6.3.5.4</ecNumber>
    </recommendedName>
</protein>
<comment type="catalytic activity">
    <reaction evidence="3">
        <text>L-aspartate + L-glutamine + ATP + H2O = L-asparagine + L-glutamate + AMP + diphosphate + H(+)</text>
        <dbReference type="Rhea" id="RHEA:12228"/>
        <dbReference type="ChEBI" id="CHEBI:15377"/>
        <dbReference type="ChEBI" id="CHEBI:15378"/>
        <dbReference type="ChEBI" id="CHEBI:29985"/>
        <dbReference type="ChEBI" id="CHEBI:29991"/>
        <dbReference type="ChEBI" id="CHEBI:30616"/>
        <dbReference type="ChEBI" id="CHEBI:33019"/>
        <dbReference type="ChEBI" id="CHEBI:58048"/>
        <dbReference type="ChEBI" id="CHEBI:58359"/>
        <dbReference type="ChEBI" id="CHEBI:456215"/>
        <dbReference type="EC" id="6.3.5.4"/>
    </reaction>
</comment>
<dbReference type="Proteomes" id="UP000249396">
    <property type="component" value="Unassembled WGS sequence"/>
</dbReference>
<dbReference type="EC" id="6.3.5.4" evidence="2"/>
<dbReference type="PANTHER" id="PTHR43284:SF1">
    <property type="entry name" value="ASPARAGINE SYNTHETASE"/>
    <property type="match status" value="1"/>
</dbReference>
<sequence>MVADVPVGVLLSGGLDSSLIATLAFNHASTGFDCFTIAYSRADNRLDRAVEDLPYARSLARQLGLPLHEIELQPQVADLLPKLIGYLDEPLADPAAIGSYLLCQLARQYGVKVLLTG</sequence>
<evidence type="ECO:0000313" key="6">
    <source>
        <dbReference type="Proteomes" id="UP000249396"/>
    </source>
</evidence>
<dbReference type="InterPro" id="IPR001962">
    <property type="entry name" value="Asn_synthase"/>
</dbReference>
<comment type="caution">
    <text evidence="5">The sequence shown here is derived from an EMBL/GenBank/DDBJ whole genome shotgun (WGS) entry which is preliminary data.</text>
</comment>
<evidence type="ECO:0000313" key="5">
    <source>
        <dbReference type="EMBL" id="PZN85929.1"/>
    </source>
</evidence>
<dbReference type="GO" id="GO:0006529">
    <property type="term" value="P:asparagine biosynthetic process"/>
    <property type="evidence" value="ECO:0007669"/>
    <property type="project" value="InterPro"/>
</dbReference>